<name>A0A485K611_9STRA</name>
<organism evidence="2 3">
    <name type="scientific">Aphanomyces stellatus</name>
    <dbReference type="NCBI Taxonomy" id="120398"/>
    <lineage>
        <taxon>Eukaryota</taxon>
        <taxon>Sar</taxon>
        <taxon>Stramenopiles</taxon>
        <taxon>Oomycota</taxon>
        <taxon>Saprolegniomycetes</taxon>
        <taxon>Saprolegniales</taxon>
        <taxon>Verrucalvaceae</taxon>
        <taxon>Aphanomyces</taxon>
    </lineage>
</organism>
<accession>A0A485K611</accession>
<dbReference type="EMBL" id="VJMH01000168">
    <property type="protein sequence ID" value="KAF0718217.1"/>
    <property type="molecule type" value="Genomic_DNA"/>
</dbReference>
<gene>
    <name evidence="2" type="primary">Aste57867_1825</name>
    <name evidence="1" type="ORF">As57867_001823</name>
    <name evidence="2" type="ORF">ASTE57867_1825</name>
</gene>
<dbReference type="AlphaFoldDB" id="A0A485K611"/>
<sequence>MLPRRIWQYLFTSLVEKNVLEYCPEKPEVLVESAGPIIQLNQFKDGSSGTSSSAGSTSPSVNTHATLFTSCGPKTENPSATSLGTANVLHDVATLCTSQQRGTRSFWRMSDTGINRDESRLMRGQTVRFFVAHNIDQYTDDPCIECVLGSYE</sequence>
<dbReference type="EMBL" id="CAADRA010000168">
    <property type="protein sequence ID" value="VFT79033.1"/>
    <property type="molecule type" value="Genomic_DNA"/>
</dbReference>
<evidence type="ECO:0000313" key="1">
    <source>
        <dbReference type="EMBL" id="KAF0718217.1"/>
    </source>
</evidence>
<proteinExistence type="predicted"/>
<dbReference type="Proteomes" id="UP000332933">
    <property type="component" value="Unassembled WGS sequence"/>
</dbReference>
<evidence type="ECO:0000313" key="3">
    <source>
        <dbReference type="Proteomes" id="UP000332933"/>
    </source>
</evidence>
<reference evidence="2 3" key="1">
    <citation type="submission" date="2019-03" db="EMBL/GenBank/DDBJ databases">
        <authorList>
            <person name="Gaulin E."/>
            <person name="Dumas B."/>
        </authorList>
    </citation>
    <scope>NUCLEOTIDE SEQUENCE [LARGE SCALE GENOMIC DNA]</scope>
    <source>
        <strain evidence="2">CBS 568.67</strain>
    </source>
</reference>
<evidence type="ECO:0000313" key="2">
    <source>
        <dbReference type="EMBL" id="VFT79033.1"/>
    </source>
</evidence>
<reference evidence="1" key="2">
    <citation type="submission" date="2019-06" db="EMBL/GenBank/DDBJ databases">
        <title>Genomics analysis of Aphanomyces spp. identifies a new class of oomycete effector associated with host adaptation.</title>
        <authorList>
            <person name="Gaulin E."/>
        </authorList>
    </citation>
    <scope>NUCLEOTIDE SEQUENCE</scope>
    <source>
        <strain evidence="1">CBS 578.67</strain>
    </source>
</reference>
<protein>
    <submittedName>
        <fullName evidence="2">Aste57867_1825 protein</fullName>
    </submittedName>
</protein>
<keyword evidence="3" id="KW-1185">Reference proteome</keyword>